<evidence type="ECO:0000313" key="3">
    <source>
        <dbReference type="Proteomes" id="UP000288058"/>
    </source>
</evidence>
<accession>A0A432YZX8</accession>
<keyword evidence="1" id="KW-0472">Membrane</keyword>
<dbReference type="EMBL" id="PIQC01000004">
    <property type="protein sequence ID" value="RUO69469.1"/>
    <property type="molecule type" value="Genomic_DNA"/>
</dbReference>
<evidence type="ECO:0000313" key="2">
    <source>
        <dbReference type="EMBL" id="RUO69469.1"/>
    </source>
</evidence>
<dbReference type="Proteomes" id="UP000288058">
    <property type="component" value="Unassembled WGS sequence"/>
</dbReference>
<protein>
    <submittedName>
        <fullName evidence="2">DUF1145 domain-containing protein</fullName>
    </submittedName>
</protein>
<keyword evidence="1" id="KW-1133">Transmembrane helix</keyword>
<proteinExistence type="predicted"/>
<organism evidence="2 3">
    <name type="scientific">Idiomarina ramblicola</name>
    <dbReference type="NCBI Taxonomy" id="263724"/>
    <lineage>
        <taxon>Bacteria</taxon>
        <taxon>Pseudomonadati</taxon>
        <taxon>Pseudomonadota</taxon>
        <taxon>Gammaproteobacteria</taxon>
        <taxon>Alteromonadales</taxon>
        <taxon>Idiomarinaceae</taxon>
        <taxon>Idiomarina</taxon>
    </lineage>
</organism>
<keyword evidence="3" id="KW-1185">Reference proteome</keyword>
<reference evidence="3" key="1">
    <citation type="journal article" date="2018" name="Front. Microbiol.">
        <title>Genome-Based Analysis Reveals the Taxonomy and Diversity of the Family Idiomarinaceae.</title>
        <authorList>
            <person name="Liu Y."/>
            <person name="Lai Q."/>
            <person name="Shao Z."/>
        </authorList>
    </citation>
    <scope>NUCLEOTIDE SEQUENCE [LARGE SCALE GENOMIC DNA]</scope>
    <source>
        <strain evidence="3">R22</strain>
    </source>
</reference>
<dbReference type="AlphaFoldDB" id="A0A432YZX8"/>
<dbReference type="RefSeq" id="WP_126781228.1">
    <property type="nucleotide sequence ID" value="NZ_PIQC01000004.1"/>
</dbReference>
<evidence type="ECO:0000256" key="1">
    <source>
        <dbReference type="SAM" id="Phobius"/>
    </source>
</evidence>
<sequence length="100" mass="10970">MKVIIIAGKVVFAVIWLGLFALLAGANGELSTQSIGLLSLLLAVMVITHLLLLGIFVATMKEVFPWRKGDSWQILAFGIFAWLSILQRPKPDQDSTPPRP</sequence>
<dbReference type="OrthoDB" id="6401986at2"/>
<comment type="caution">
    <text evidence="2">The sequence shown here is derived from an EMBL/GenBank/DDBJ whole genome shotgun (WGS) entry which is preliminary data.</text>
</comment>
<name>A0A432YZX8_9GAMM</name>
<gene>
    <name evidence="2" type="ORF">CWI78_06000</name>
</gene>
<feature type="transmembrane region" description="Helical" evidence="1">
    <location>
        <begin position="38"/>
        <end position="60"/>
    </location>
</feature>
<keyword evidence="1" id="KW-0812">Transmembrane</keyword>